<dbReference type="Pfam" id="PF05621">
    <property type="entry name" value="TniB"/>
    <property type="match status" value="1"/>
</dbReference>
<name>A0A2I9D1I3_9DEIO</name>
<dbReference type="SUPFAM" id="SSF52540">
    <property type="entry name" value="P-loop containing nucleoside triphosphate hydrolases"/>
    <property type="match status" value="1"/>
</dbReference>
<dbReference type="OrthoDB" id="60016at2"/>
<organism evidence="1 2">
    <name type="scientific">Deinococcus aerius</name>
    <dbReference type="NCBI Taxonomy" id="200253"/>
    <lineage>
        <taxon>Bacteria</taxon>
        <taxon>Thermotogati</taxon>
        <taxon>Deinococcota</taxon>
        <taxon>Deinococci</taxon>
        <taxon>Deinococcales</taxon>
        <taxon>Deinococcaceae</taxon>
        <taxon>Deinococcus</taxon>
    </lineage>
</organism>
<dbReference type="EMBL" id="BFAG01000001">
    <property type="protein sequence ID" value="GBF03880.1"/>
    <property type="molecule type" value="Genomic_DNA"/>
</dbReference>
<evidence type="ECO:0000313" key="1">
    <source>
        <dbReference type="EMBL" id="GBF03880.1"/>
    </source>
</evidence>
<gene>
    <name evidence="1" type="ORF">DAERI_010052</name>
</gene>
<reference evidence="2" key="1">
    <citation type="submission" date="2018-01" db="EMBL/GenBank/DDBJ databases">
        <title>Draft Genome Sequence of the Radioresistant Bacterium Deinococcus aerius TR0125, Isolated from the Higher Atmosphere above Japan.</title>
        <authorList>
            <person name="Satoh K."/>
            <person name="Arai H."/>
            <person name="Sanzen T."/>
            <person name="Kawaguchi Y."/>
            <person name="Hayashi H."/>
            <person name="Yokobori S."/>
            <person name="Yamagishi A."/>
            <person name="Oono Y."/>
            <person name="Narumi I."/>
        </authorList>
    </citation>
    <scope>NUCLEOTIDE SEQUENCE [LARGE SCALE GENOMIC DNA]</scope>
    <source>
        <strain evidence="2">TR0125</strain>
    </source>
</reference>
<comment type="caution">
    <text evidence="1">The sequence shown here is derived from an EMBL/GenBank/DDBJ whole genome shotgun (WGS) entry which is preliminary data.</text>
</comment>
<dbReference type="InterPro" id="IPR027417">
    <property type="entry name" value="P-loop_NTPase"/>
</dbReference>
<sequence length="370" mass="41905">MAFRIPDAPVPLQGREDVRRRLVRIEHWRAFVNRPEASKPLIVPARERQHWSPEQVLDYHRARRRYHKTAPRIFTPSMQNALMQAETILENNDESDESAKPGLAIDGPATLGKSTILAQIGKRFELDFRAQFPPVDPRDADLIAPVAYVTLPSKCTPKSFNIRLAEFFHIPLRRSQANVTTEELTQALIDAVVNLHTQVILVDDIHFLNLRDQKNKRVQEANFVVNEHIKALASDLDVTFIFAGINLEACGLFDEGADLDLSGAQTGGRFVRCPVDRFRRDEASWAFVLTELEKRLVLEKYRPGTLLKLGDYLWDRTQGSIGTLTNLVRRAANIAIGKSETLNRKLLAQVKISRNAEASYREILGLEEAA</sequence>
<dbReference type="InterPro" id="IPR008868">
    <property type="entry name" value="TniB"/>
</dbReference>
<dbReference type="Gene3D" id="3.40.50.300">
    <property type="entry name" value="P-loop containing nucleotide triphosphate hydrolases"/>
    <property type="match status" value="1"/>
</dbReference>
<proteinExistence type="predicted"/>
<evidence type="ECO:0000313" key="2">
    <source>
        <dbReference type="Proteomes" id="UP000236569"/>
    </source>
</evidence>
<dbReference type="Proteomes" id="UP000236569">
    <property type="component" value="Unassembled WGS sequence"/>
</dbReference>
<accession>A0A2I9D1I3</accession>
<protein>
    <submittedName>
        <fullName evidence="1">Uncharacterized protein</fullName>
    </submittedName>
</protein>
<keyword evidence="2" id="KW-1185">Reference proteome</keyword>
<dbReference type="RefSeq" id="WP_103127490.1">
    <property type="nucleotide sequence ID" value="NZ_BFAG01000001.1"/>
</dbReference>
<dbReference type="AlphaFoldDB" id="A0A2I9D1I3"/>